<feature type="signal peptide" evidence="1">
    <location>
        <begin position="1"/>
        <end position="30"/>
    </location>
</feature>
<proteinExistence type="predicted"/>
<protein>
    <submittedName>
        <fullName evidence="2">Uncharacterized protein</fullName>
    </submittedName>
</protein>
<evidence type="ECO:0000313" key="2">
    <source>
        <dbReference type="EMBL" id="WNO53775.1"/>
    </source>
</evidence>
<evidence type="ECO:0000256" key="1">
    <source>
        <dbReference type="SAM" id="SignalP"/>
    </source>
</evidence>
<keyword evidence="1" id="KW-0732">Signal</keyword>
<dbReference type="RefSeq" id="WP_313915554.1">
    <property type="nucleotide sequence ID" value="NZ_CP135076.1"/>
</dbReference>
<reference evidence="2 3" key="1">
    <citation type="submission" date="2023-09" db="EMBL/GenBank/DDBJ databases">
        <authorList>
            <person name="Rey-Velasco X."/>
        </authorList>
    </citation>
    <scope>NUCLEOTIDE SEQUENCE [LARGE SCALE GENOMIC DNA]</scope>
    <source>
        <strain evidence="2 3">W311</strain>
    </source>
</reference>
<keyword evidence="3" id="KW-1185">Reference proteome</keyword>
<accession>A0ABZ0B910</accession>
<organism evidence="2 3">
    <name type="scientific">Stakelama saccharophila</name>
    <dbReference type="NCBI Taxonomy" id="3075605"/>
    <lineage>
        <taxon>Bacteria</taxon>
        <taxon>Pseudomonadati</taxon>
        <taxon>Pseudomonadota</taxon>
        <taxon>Alphaproteobacteria</taxon>
        <taxon>Sphingomonadales</taxon>
        <taxon>Sphingomonadaceae</taxon>
        <taxon>Stakelama</taxon>
    </lineage>
</organism>
<sequence length="111" mass="12216">MVLQRSASIRKWRIVLISAAVGLTPLAAHAQVAPTETGDAPVGEVGQRLSRSDLAESGIASPMARIDNRIRNRVQSRIRNRIDRNYDPLANATSPFRVASEEAENTRRIGR</sequence>
<gene>
    <name evidence="2" type="ORF">RPR59_00470</name>
</gene>
<feature type="chain" id="PRO_5046016559" evidence="1">
    <location>
        <begin position="31"/>
        <end position="111"/>
    </location>
</feature>
<evidence type="ECO:0000313" key="3">
    <source>
        <dbReference type="Proteomes" id="UP001302249"/>
    </source>
</evidence>
<name>A0ABZ0B910_9SPHN</name>
<dbReference type="EMBL" id="CP135076">
    <property type="protein sequence ID" value="WNO53775.1"/>
    <property type="molecule type" value="Genomic_DNA"/>
</dbReference>
<dbReference type="Proteomes" id="UP001302249">
    <property type="component" value="Chromosome"/>
</dbReference>